<evidence type="ECO:0000256" key="8">
    <source>
        <dbReference type="ARBA" id="ARBA00023122"/>
    </source>
</evidence>
<feature type="domain" description="CNNM transmembrane" evidence="17">
    <location>
        <begin position="12"/>
        <end position="211"/>
    </location>
</feature>
<keyword evidence="9 14" id="KW-0472">Membrane</keyword>
<keyword evidence="8 13" id="KW-0129">CBS domain</keyword>
<evidence type="ECO:0000256" key="4">
    <source>
        <dbReference type="ARBA" id="ARBA00022519"/>
    </source>
</evidence>
<keyword evidence="3" id="KW-1003">Cell membrane</keyword>
<evidence type="ECO:0000256" key="1">
    <source>
        <dbReference type="ARBA" id="ARBA00004429"/>
    </source>
</evidence>
<comment type="similarity">
    <text evidence="11">Belongs to the UPF0053 family. PaeA subfamily.</text>
</comment>
<dbReference type="CDD" id="cd04590">
    <property type="entry name" value="CBS_pair_CorC_HlyC_assoc"/>
    <property type="match status" value="1"/>
</dbReference>
<dbReference type="Gene3D" id="3.30.465.10">
    <property type="match status" value="1"/>
</dbReference>
<dbReference type="HOGENOM" id="CLU_015237_4_0_4"/>
<keyword evidence="5 14" id="KW-0812">Transmembrane</keyword>
<evidence type="ECO:0000256" key="13">
    <source>
        <dbReference type="PROSITE-ProRule" id="PRU00703"/>
    </source>
</evidence>
<evidence type="ECO:0000256" key="6">
    <source>
        <dbReference type="ARBA" id="ARBA00022737"/>
    </source>
</evidence>
<protein>
    <recommendedName>
        <fullName evidence="12">Polyamine export protein</fullName>
    </recommendedName>
</protein>
<comment type="caution">
    <text evidence="18">The sequence shown here is derived from an EMBL/GenBank/DDBJ whole genome shotgun (WGS) entry which is preliminary data.</text>
</comment>
<name>F2BEG6_9NEIS</name>
<dbReference type="STRING" id="267212.GCA_001063965_01462"/>
<evidence type="ECO:0000313" key="19">
    <source>
        <dbReference type="Proteomes" id="UP000004105"/>
    </source>
</evidence>
<dbReference type="GO" id="GO:0005886">
    <property type="term" value="C:plasma membrane"/>
    <property type="evidence" value="ECO:0007669"/>
    <property type="project" value="UniProtKB-SubCell"/>
</dbReference>
<dbReference type="InterPro" id="IPR016169">
    <property type="entry name" value="FAD-bd_PCMH_sub2"/>
</dbReference>
<dbReference type="InterPro" id="IPR046342">
    <property type="entry name" value="CBS_dom_sf"/>
</dbReference>
<evidence type="ECO:0000256" key="15">
    <source>
        <dbReference type="SAM" id="Phobius"/>
    </source>
</evidence>
<dbReference type="GO" id="GO:0050660">
    <property type="term" value="F:flavin adenine dinucleotide binding"/>
    <property type="evidence" value="ECO:0007669"/>
    <property type="project" value="InterPro"/>
</dbReference>
<dbReference type="Pfam" id="PF01595">
    <property type="entry name" value="CNNM"/>
    <property type="match status" value="1"/>
</dbReference>
<organism evidence="18 19">
    <name type="scientific">Neisseria bacilliformis ATCC BAA-1200</name>
    <dbReference type="NCBI Taxonomy" id="888742"/>
    <lineage>
        <taxon>Bacteria</taxon>
        <taxon>Pseudomonadati</taxon>
        <taxon>Pseudomonadota</taxon>
        <taxon>Betaproteobacteria</taxon>
        <taxon>Neisseriales</taxon>
        <taxon>Neisseriaceae</taxon>
        <taxon>Neisseria</taxon>
    </lineage>
</organism>
<dbReference type="SMART" id="SM01091">
    <property type="entry name" value="CorC_HlyC"/>
    <property type="match status" value="1"/>
</dbReference>
<dbReference type="InterPro" id="IPR036318">
    <property type="entry name" value="FAD-bd_PCMH-like_sf"/>
</dbReference>
<sequence>MVKCRRFPLSHRLMTILQALFVLVLLITVSAFVSSAELSLASARKIKLQVMAKDGGDTRALDVLNMQQQPGSFITIVQIGLNAVAILAGIVGEAAVRPYFAAWFARFGTWGETTAPLLTFVLVTGSFILVADLMPKRLAITYPEAVAVRIVRPMMFLIFLLKPFVWIFDGLANAVFKLLKIPTVRQEQLTSEDIYAVVDAGAQAGVLKQQEHYLIENIFDMQARTVTSTMSTREYIAYFDKNDDSATVLEAMSEKPHNKFLVCDGDLERVIGYIESHTLLTLFLKEKSVRLTDKRVLRKALFIPDTLSLYDVLETFKTSGEDFAVVVNEYALVVGVVTLKDVMSIVMGELVNTEEEPQIIRRTEDTWLVDGATPLADVMRALDIEAFPNSENYETIAGFMMYSLRKIPKRTDFLVYGRYKFEIIDTENLKIDQLLVTRQDVAAD</sequence>
<keyword evidence="6" id="KW-0677">Repeat</keyword>
<keyword evidence="7 14" id="KW-1133">Transmembrane helix</keyword>
<dbReference type="SUPFAM" id="SSF54631">
    <property type="entry name" value="CBS-domain pair"/>
    <property type="match status" value="1"/>
</dbReference>
<dbReference type="InterPro" id="IPR044751">
    <property type="entry name" value="Ion_transp-like_CBS"/>
</dbReference>
<evidence type="ECO:0000313" key="18">
    <source>
        <dbReference type="EMBL" id="EGF10247.1"/>
    </source>
</evidence>
<evidence type="ECO:0000259" key="17">
    <source>
        <dbReference type="PROSITE" id="PS51846"/>
    </source>
</evidence>
<evidence type="ECO:0000256" key="12">
    <source>
        <dbReference type="ARBA" id="ARBA00039818"/>
    </source>
</evidence>
<dbReference type="Gene3D" id="3.10.580.10">
    <property type="entry name" value="CBS-domain"/>
    <property type="match status" value="1"/>
</dbReference>
<keyword evidence="19" id="KW-1185">Reference proteome</keyword>
<dbReference type="PROSITE" id="PS51371">
    <property type="entry name" value="CBS"/>
    <property type="match status" value="1"/>
</dbReference>
<evidence type="ECO:0000256" key="3">
    <source>
        <dbReference type="ARBA" id="ARBA00022475"/>
    </source>
</evidence>
<comment type="function">
    <text evidence="10">Involved in cadaverine and putrescine tolerance in stationary phase. May facilitate the efflux of both cadaverine and putrescine from the cytoplasm, reducing potentially toxic levels under certain stress conditions.</text>
</comment>
<keyword evidence="2" id="KW-0813">Transport</keyword>
<comment type="subcellular location">
    <subcellularLocation>
        <location evidence="1">Cell inner membrane</location>
        <topology evidence="1">Multi-pass membrane protein</topology>
    </subcellularLocation>
</comment>
<evidence type="ECO:0000256" key="7">
    <source>
        <dbReference type="ARBA" id="ARBA00022989"/>
    </source>
</evidence>
<evidence type="ECO:0000259" key="16">
    <source>
        <dbReference type="PROSITE" id="PS51371"/>
    </source>
</evidence>
<feature type="domain" description="CBS" evidence="16">
    <location>
        <begin position="296"/>
        <end position="354"/>
    </location>
</feature>
<dbReference type="Pfam" id="PF03471">
    <property type="entry name" value="CorC_HlyC"/>
    <property type="match status" value="1"/>
</dbReference>
<accession>F2BEG6</accession>
<dbReference type="PANTHER" id="PTHR22777:SF16">
    <property type="entry name" value="POLYAMINE EXPORT PROTEIN"/>
    <property type="match status" value="1"/>
</dbReference>
<proteinExistence type="inferred from homology"/>
<dbReference type="FunFam" id="3.10.580.10:FF:000005">
    <property type="entry name" value="HlyC/CorC family transporter"/>
    <property type="match status" value="1"/>
</dbReference>
<dbReference type="Proteomes" id="UP000004105">
    <property type="component" value="Unassembled WGS sequence"/>
</dbReference>
<feature type="transmembrane region" description="Helical" evidence="15">
    <location>
        <begin position="73"/>
        <end position="96"/>
    </location>
</feature>
<dbReference type="PROSITE" id="PS51846">
    <property type="entry name" value="CNNM"/>
    <property type="match status" value="1"/>
</dbReference>
<gene>
    <name evidence="18" type="ORF">HMPREF9123_2122</name>
</gene>
<reference evidence="18 19" key="1">
    <citation type="submission" date="2011-02" db="EMBL/GenBank/DDBJ databases">
        <authorList>
            <person name="Muzny D."/>
            <person name="Qin X."/>
            <person name="Deng J."/>
            <person name="Jiang H."/>
            <person name="Liu Y."/>
            <person name="Qu J."/>
            <person name="Song X.-Z."/>
            <person name="Zhang L."/>
            <person name="Thornton R."/>
            <person name="Coyle M."/>
            <person name="Francisco L."/>
            <person name="Jackson L."/>
            <person name="Javaid M."/>
            <person name="Korchina V."/>
            <person name="Kovar C."/>
            <person name="Mata R."/>
            <person name="Mathew T."/>
            <person name="Ngo R."/>
            <person name="Nguyen L."/>
            <person name="Nguyen N."/>
            <person name="Okwuonu G."/>
            <person name="Ongeri F."/>
            <person name="Pham C."/>
            <person name="Simmons D."/>
            <person name="Wilczek-Boney K."/>
            <person name="Hale W."/>
            <person name="Jakkamsetti A."/>
            <person name="Pham P."/>
            <person name="Ruth R."/>
            <person name="San Lucas F."/>
            <person name="Warren J."/>
            <person name="Zhang J."/>
            <person name="Zhao Z."/>
            <person name="Zhou C."/>
            <person name="Zhu D."/>
            <person name="Lee S."/>
            <person name="Bess C."/>
            <person name="Blankenburg K."/>
            <person name="Forbes L."/>
            <person name="Fu Q."/>
            <person name="Gubbala S."/>
            <person name="Hirani K."/>
            <person name="Jayaseelan J.C."/>
            <person name="Lara F."/>
            <person name="Munidasa M."/>
            <person name="Palculict T."/>
            <person name="Patil S."/>
            <person name="Pu L.-L."/>
            <person name="Saada N."/>
            <person name="Tang L."/>
            <person name="Weissenberger G."/>
            <person name="Zhu Y."/>
            <person name="Hemphill L."/>
            <person name="Shang Y."/>
            <person name="Youmans B."/>
            <person name="Ayvaz T."/>
            <person name="Ross M."/>
            <person name="Santibanez J."/>
            <person name="Aqrawi P."/>
            <person name="Gross S."/>
            <person name="Joshi V."/>
            <person name="Fowler G."/>
            <person name="Nazareth L."/>
            <person name="Reid J."/>
            <person name="Worley K."/>
            <person name="Petrosino J."/>
            <person name="Highlander S."/>
            <person name="Gibbs R."/>
        </authorList>
    </citation>
    <scope>NUCLEOTIDE SEQUENCE [LARGE SCALE GENOMIC DNA]</scope>
    <source>
        <strain evidence="18 19">ATCC BAA-1200</strain>
    </source>
</reference>
<dbReference type="EMBL" id="AFAY01000044">
    <property type="protein sequence ID" value="EGF10247.1"/>
    <property type="molecule type" value="Genomic_DNA"/>
</dbReference>
<feature type="transmembrane region" description="Helical" evidence="15">
    <location>
        <begin position="154"/>
        <end position="176"/>
    </location>
</feature>
<evidence type="ECO:0000256" key="5">
    <source>
        <dbReference type="ARBA" id="ARBA00022692"/>
    </source>
</evidence>
<dbReference type="Pfam" id="PF00571">
    <property type="entry name" value="CBS"/>
    <property type="match status" value="1"/>
</dbReference>
<evidence type="ECO:0000256" key="14">
    <source>
        <dbReference type="PROSITE-ProRule" id="PRU01193"/>
    </source>
</evidence>
<dbReference type="SUPFAM" id="SSF56176">
    <property type="entry name" value="FAD-binding/transporter-associated domain-like"/>
    <property type="match status" value="1"/>
</dbReference>
<evidence type="ECO:0000256" key="2">
    <source>
        <dbReference type="ARBA" id="ARBA00022448"/>
    </source>
</evidence>
<dbReference type="InterPro" id="IPR005170">
    <property type="entry name" value="Transptr-assoc_dom"/>
</dbReference>
<evidence type="ECO:0000256" key="9">
    <source>
        <dbReference type="ARBA" id="ARBA00023136"/>
    </source>
</evidence>
<keyword evidence="4" id="KW-0997">Cell inner membrane</keyword>
<dbReference type="AlphaFoldDB" id="F2BEG6"/>
<feature type="transmembrane region" description="Helical" evidence="15">
    <location>
        <begin position="117"/>
        <end position="134"/>
    </location>
</feature>
<evidence type="ECO:0000256" key="11">
    <source>
        <dbReference type="ARBA" id="ARBA00038280"/>
    </source>
</evidence>
<dbReference type="InterPro" id="IPR000644">
    <property type="entry name" value="CBS_dom"/>
</dbReference>
<dbReference type="InterPro" id="IPR002550">
    <property type="entry name" value="CNNM"/>
</dbReference>
<dbReference type="PANTHER" id="PTHR22777">
    <property type="entry name" value="HEMOLYSIN-RELATED"/>
    <property type="match status" value="1"/>
</dbReference>
<evidence type="ECO:0000256" key="10">
    <source>
        <dbReference type="ARBA" id="ARBA00037177"/>
    </source>
</evidence>